<keyword evidence="2" id="KW-0677">Repeat</keyword>
<evidence type="ECO:0000259" key="3">
    <source>
        <dbReference type="Pfam" id="PF08263"/>
    </source>
</evidence>
<evidence type="ECO:0000313" key="5">
    <source>
        <dbReference type="Proteomes" id="UP000288805"/>
    </source>
</evidence>
<name>A0A438GI87_VITVI</name>
<keyword evidence="1" id="KW-0433">Leucine-rich repeat</keyword>
<dbReference type="InterPro" id="IPR013210">
    <property type="entry name" value="LRR_N_plant-typ"/>
</dbReference>
<dbReference type="InterPro" id="IPR032675">
    <property type="entry name" value="LRR_dom_sf"/>
</dbReference>
<proteinExistence type="predicted"/>
<dbReference type="Pfam" id="PF08263">
    <property type="entry name" value="LRRNT_2"/>
    <property type="match status" value="1"/>
</dbReference>
<feature type="domain" description="Leucine-rich repeat-containing N-terminal plant-type" evidence="3">
    <location>
        <begin position="19"/>
        <end position="54"/>
    </location>
</feature>
<evidence type="ECO:0000256" key="1">
    <source>
        <dbReference type="ARBA" id="ARBA00022614"/>
    </source>
</evidence>
<evidence type="ECO:0000256" key="2">
    <source>
        <dbReference type="ARBA" id="ARBA00022737"/>
    </source>
</evidence>
<gene>
    <name evidence="4" type="ORF">CK203_052560</name>
</gene>
<dbReference type="Gene3D" id="3.80.10.10">
    <property type="entry name" value="Ribonuclease Inhibitor"/>
    <property type="match status" value="1"/>
</dbReference>
<evidence type="ECO:0000313" key="4">
    <source>
        <dbReference type="EMBL" id="RVW71926.1"/>
    </source>
</evidence>
<dbReference type="AlphaFoldDB" id="A0A438GI87"/>
<organism evidence="4 5">
    <name type="scientific">Vitis vinifera</name>
    <name type="common">Grape</name>
    <dbReference type="NCBI Taxonomy" id="29760"/>
    <lineage>
        <taxon>Eukaryota</taxon>
        <taxon>Viridiplantae</taxon>
        <taxon>Streptophyta</taxon>
        <taxon>Embryophyta</taxon>
        <taxon>Tracheophyta</taxon>
        <taxon>Spermatophyta</taxon>
        <taxon>Magnoliopsida</taxon>
        <taxon>eudicotyledons</taxon>
        <taxon>Gunneridae</taxon>
        <taxon>Pentapetalae</taxon>
        <taxon>rosids</taxon>
        <taxon>Vitales</taxon>
        <taxon>Vitaceae</taxon>
        <taxon>Viteae</taxon>
        <taxon>Vitis</taxon>
    </lineage>
</organism>
<accession>A0A438GI87</accession>
<sequence>MGIDQDAEFGGMVYEFSQLALLVFKNHLVDVPHGVLSSWNDSLHFCQWQGVTCSRRHQRVRA</sequence>
<protein>
    <recommendedName>
        <fullName evidence="3">Leucine-rich repeat-containing N-terminal plant-type domain-containing protein</fullName>
    </recommendedName>
</protein>
<reference evidence="4 5" key="1">
    <citation type="journal article" date="2018" name="PLoS Genet.">
        <title>Population sequencing reveals clonal diversity and ancestral inbreeding in the grapevine cultivar Chardonnay.</title>
        <authorList>
            <person name="Roach M.J."/>
            <person name="Johnson D.L."/>
            <person name="Bohlmann J."/>
            <person name="van Vuuren H.J."/>
            <person name="Jones S.J."/>
            <person name="Pretorius I.S."/>
            <person name="Schmidt S.A."/>
            <person name="Borneman A.R."/>
        </authorList>
    </citation>
    <scope>NUCLEOTIDE SEQUENCE [LARGE SCALE GENOMIC DNA]</scope>
    <source>
        <strain evidence="5">cv. Chardonnay</strain>
        <tissue evidence="4">Leaf</tissue>
    </source>
</reference>
<dbReference type="Proteomes" id="UP000288805">
    <property type="component" value="Unassembled WGS sequence"/>
</dbReference>
<dbReference type="EMBL" id="QGNW01000426">
    <property type="protein sequence ID" value="RVW71926.1"/>
    <property type="molecule type" value="Genomic_DNA"/>
</dbReference>
<comment type="caution">
    <text evidence="4">The sequence shown here is derived from an EMBL/GenBank/DDBJ whole genome shotgun (WGS) entry which is preliminary data.</text>
</comment>